<evidence type="ECO:0000313" key="2">
    <source>
        <dbReference type="EMBL" id="KAK4227036.1"/>
    </source>
</evidence>
<feature type="compositionally biased region" description="Low complexity" evidence="1">
    <location>
        <begin position="76"/>
        <end position="90"/>
    </location>
</feature>
<sequence>MHQNPPAANKSKENAAQQPPTKSSTPSKIPIAKPLNPHIHDPPPSDPTSSSLPPHHPTSSTLRDRSEPTQQTHGSTPTPGTVVATGTNTVQHYRQSDPFDTFKPNPPKPGKEIVEDQEPIRRERLTGERDSDSDTRKVEDKAGDEEKKQDGSGWKKNVDMVIGKVKNEAGKVKKEVGRAKDGLKGYVEQLKGKGK</sequence>
<feature type="compositionally biased region" description="Low complexity" evidence="1">
    <location>
        <begin position="47"/>
        <end position="61"/>
    </location>
</feature>
<reference evidence="2" key="1">
    <citation type="journal article" date="2023" name="Mol. Phylogenet. Evol.">
        <title>Genome-scale phylogeny and comparative genomics of the fungal order Sordariales.</title>
        <authorList>
            <person name="Hensen N."/>
            <person name="Bonometti L."/>
            <person name="Westerberg I."/>
            <person name="Brannstrom I.O."/>
            <person name="Guillou S."/>
            <person name="Cros-Aarteil S."/>
            <person name="Calhoun S."/>
            <person name="Haridas S."/>
            <person name="Kuo A."/>
            <person name="Mondo S."/>
            <person name="Pangilinan J."/>
            <person name="Riley R."/>
            <person name="LaButti K."/>
            <person name="Andreopoulos B."/>
            <person name="Lipzen A."/>
            <person name="Chen C."/>
            <person name="Yan M."/>
            <person name="Daum C."/>
            <person name="Ng V."/>
            <person name="Clum A."/>
            <person name="Steindorff A."/>
            <person name="Ohm R.A."/>
            <person name="Martin F."/>
            <person name="Silar P."/>
            <person name="Natvig D.O."/>
            <person name="Lalanne C."/>
            <person name="Gautier V."/>
            <person name="Ament-Velasquez S.L."/>
            <person name="Kruys A."/>
            <person name="Hutchinson M.I."/>
            <person name="Powell A.J."/>
            <person name="Barry K."/>
            <person name="Miller A.N."/>
            <person name="Grigoriev I.V."/>
            <person name="Debuchy R."/>
            <person name="Gladieux P."/>
            <person name="Hiltunen Thoren M."/>
            <person name="Johannesson H."/>
        </authorList>
    </citation>
    <scope>NUCLEOTIDE SEQUENCE</scope>
    <source>
        <strain evidence="2">CBS 990.96</strain>
    </source>
</reference>
<accession>A0AAN7BPC6</accession>
<dbReference type="Proteomes" id="UP001301958">
    <property type="component" value="Unassembled WGS sequence"/>
</dbReference>
<evidence type="ECO:0000313" key="3">
    <source>
        <dbReference type="Proteomes" id="UP001301958"/>
    </source>
</evidence>
<comment type="caution">
    <text evidence="2">The sequence shown here is derived from an EMBL/GenBank/DDBJ whole genome shotgun (WGS) entry which is preliminary data.</text>
</comment>
<proteinExistence type="predicted"/>
<reference evidence="2" key="2">
    <citation type="submission" date="2023-05" db="EMBL/GenBank/DDBJ databases">
        <authorList>
            <consortium name="Lawrence Berkeley National Laboratory"/>
            <person name="Steindorff A."/>
            <person name="Hensen N."/>
            <person name="Bonometti L."/>
            <person name="Westerberg I."/>
            <person name="Brannstrom I.O."/>
            <person name="Guillou S."/>
            <person name="Cros-Aarteil S."/>
            <person name="Calhoun S."/>
            <person name="Haridas S."/>
            <person name="Kuo A."/>
            <person name="Mondo S."/>
            <person name="Pangilinan J."/>
            <person name="Riley R."/>
            <person name="Labutti K."/>
            <person name="Andreopoulos B."/>
            <person name="Lipzen A."/>
            <person name="Chen C."/>
            <person name="Yanf M."/>
            <person name="Daum C."/>
            <person name="Ng V."/>
            <person name="Clum A."/>
            <person name="Ohm R."/>
            <person name="Martin F."/>
            <person name="Silar P."/>
            <person name="Natvig D."/>
            <person name="Lalanne C."/>
            <person name="Gautier V."/>
            <person name="Ament-Velasquez S.L."/>
            <person name="Kruys A."/>
            <person name="Hutchinson M.I."/>
            <person name="Powell A.J."/>
            <person name="Barry K."/>
            <person name="Miller A.N."/>
            <person name="Grigoriev I.V."/>
            <person name="Debuchy R."/>
            <person name="Gladieux P."/>
            <person name="Thoren M.H."/>
            <person name="Johannesson H."/>
        </authorList>
    </citation>
    <scope>NUCLEOTIDE SEQUENCE</scope>
    <source>
        <strain evidence="2">CBS 990.96</strain>
    </source>
</reference>
<feature type="compositionally biased region" description="Low complexity" evidence="1">
    <location>
        <begin position="17"/>
        <end position="31"/>
    </location>
</feature>
<dbReference type="AlphaFoldDB" id="A0AAN7BPC6"/>
<protein>
    <recommendedName>
        <fullName evidence="4">CsbD-like domain-containing protein</fullName>
    </recommendedName>
</protein>
<feature type="compositionally biased region" description="Basic and acidic residues" evidence="1">
    <location>
        <begin position="109"/>
        <end position="150"/>
    </location>
</feature>
<organism evidence="2 3">
    <name type="scientific">Podospora fimiseda</name>
    <dbReference type="NCBI Taxonomy" id="252190"/>
    <lineage>
        <taxon>Eukaryota</taxon>
        <taxon>Fungi</taxon>
        <taxon>Dikarya</taxon>
        <taxon>Ascomycota</taxon>
        <taxon>Pezizomycotina</taxon>
        <taxon>Sordariomycetes</taxon>
        <taxon>Sordariomycetidae</taxon>
        <taxon>Sordariales</taxon>
        <taxon>Podosporaceae</taxon>
        <taxon>Podospora</taxon>
    </lineage>
</organism>
<dbReference type="EMBL" id="MU865337">
    <property type="protein sequence ID" value="KAK4227036.1"/>
    <property type="molecule type" value="Genomic_DNA"/>
</dbReference>
<keyword evidence="3" id="KW-1185">Reference proteome</keyword>
<feature type="region of interest" description="Disordered" evidence="1">
    <location>
        <begin position="1"/>
        <end position="157"/>
    </location>
</feature>
<evidence type="ECO:0008006" key="4">
    <source>
        <dbReference type="Google" id="ProtNLM"/>
    </source>
</evidence>
<evidence type="ECO:0000256" key="1">
    <source>
        <dbReference type="SAM" id="MobiDB-lite"/>
    </source>
</evidence>
<gene>
    <name evidence="2" type="ORF">QBC38DRAFT_444106</name>
</gene>
<name>A0AAN7BPC6_9PEZI</name>